<comment type="similarity">
    <text evidence="2 3">Belongs to the pyridoxal phosphate-binding protein YggS/PROSC family.</text>
</comment>
<dbReference type="Gene3D" id="3.20.20.10">
    <property type="entry name" value="Alanine racemase"/>
    <property type="match status" value="1"/>
</dbReference>
<evidence type="ECO:0000256" key="2">
    <source>
        <dbReference type="HAMAP-Rule" id="MF_02087"/>
    </source>
</evidence>
<dbReference type="HAMAP" id="MF_02087">
    <property type="entry name" value="PLP_homeostasis"/>
    <property type="match status" value="1"/>
</dbReference>
<dbReference type="Proteomes" id="UP000767291">
    <property type="component" value="Unassembled WGS sequence"/>
</dbReference>
<keyword evidence="6" id="KW-1185">Reference proteome</keyword>
<dbReference type="Pfam" id="PF01168">
    <property type="entry name" value="Ala_racemase_N"/>
    <property type="match status" value="1"/>
</dbReference>
<feature type="domain" description="Alanine racemase N-terminal" evidence="4">
    <location>
        <begin position="10"/>
        <end position="229"/>
    </location>
</feature>
<evidence type="ECO:0000256" key="3">
    <source>
        <dbReference type="RuleBase" id="RU004514"/>
    </source>
</evidence>
<dbReference type="PIRSF" id="PIRSF004848">
    <property type="entry name" value="YBL036c_PLPDEIII"/>
    <property type="match status" value="1"/>
</dbReference>
<comment type="function">
    <text evidence="2">Pyridoxal 5'-phosphate (PLP)-binding protein, which is involved in PLP homeostasis.</text>
</comment>
<keyword evidence="1 2" id="KW-0663">Pyridoxal phosphate</keyword>
<gene>
    <name evidence="5" type="ORF">J2Z43_001159</name>
</gene>
<dbReference type="RefSeq" id="WP_209456228.1">
    <property type="nucleotide sequence ID" value="NZ_BAAACS010000013.1"/>
</dbReference>
<dbReference type="NCBIfam" id="TIGR00044">
    <property type="entry name" value="YggS family pyridoxal phosphate-dependent enzyme"/>
    <property type="match status" value="1"/>
</dbReference>
<feature type="modified residue" description="N6-(pyridoxal phosphate)lysine" evidence="2">
    <location>
        <position position="36"/>
    </location>
</feature>
<accession>A0ABS4EA08</accession>
<organism evidence="5 6">
    <name type="scientific">Metaclostridioides mangenotii</name>
    <dbReference type="NCBI Taxonomy" id="1540"/>
    <lineage>
        <taxon>Bacteria</taxon>
        <taxon>Bacillati</taxon>
        <taxon>Bacillota</taxon>
        <taxon>Clostridia</taxon>
        <taxon>Peptostreptococcales</taxon>
        <taxon>Peptostreptococcaceae</taxon>
        <taxon>Metaclostridioides</taxon>
    </lineage>
</organism>
<dbReference type="EMBL" id="JAGGJX010000001">
    <property type="protein sequence ID" value="MBP1854769.1"/>
    <property type="molecule type" value="Genomic_DNA"/>
</dbReference>
<comment type="caution">
    <text evidence="5">The sequence shown here is derived from an EMBL/GenBank/DDBJ whole genome shotgun (WGS) entry which is preliminary data.</text>
</comment>
<dbReference type="PANTHER" id="PTHR10146">
    <property type="entry name" value="PROLINE SYNTHETASE CO-TRANSCRIBED BACTERIAL HOMOLOG PROTEIN"/>
    <property type="match status" value="1"/>
</dbReference>
<evidence type="ECO:0000259" key="4">
    <source>
        <dbReference type="Pfam" id="PF01168"/>
    </source>
</evidence>
<dbReference type="InterPro" id="IPR011078">
    <property type="entry name" value="PyrdxlP_homeostasis"/>
</dbReference>
<evidence type="ECO:0000313" key="6">
    <source>
        <dbReference type="Proteomes" id="UP000767291"/>
    </source>
</evidence>
<name>A0ABS4EA08_9FIRM</name>
<dbReference type="InterPro" id="IPR029066">
    <property type="entry name" value="PLP-binding_barrel"/>
</dbReference>
<reference evidence="5 6" key="1">
    <citation type="submission" date="2021-03" db="EMBL/GenBank/DDBJ databases">
        <title>Genomic Encyclopedia of Type Strains, Phase IV (KMG-IV): sequencing the most valuable type-strain genomes for metagenomic binning, comparative biology and taxonomic classification.</title>
        <authorList>
            <person name="Goeker M."/>
        </authorList>
    </citation>
    <scope>NUCLEOTIDE SEQUENCE [LARGE SCALE GENOMIC DNA]</scope>
    <source>
        <strain evidence="5 6">DSM 1289</strain>
    </source>
</reference>
<sequence length="235" mass="26588">MESIKDNLFEIRKSIKEAANKADRSENGVTLLAVTKTVETDAIQEAMANGVTEVGENKPQELVRKYDIIGDKVKWHLIGSLQTNKVKYIIDKVHMIHSLDRISLAKEIQKQAEKVDRTIKCLVQVNISKEESKHGIYVEDVVDFVKEVSNNFKNIKIEGMMTMAPFTEDEIEVRSVFKGLKELSNEIKDLNIPNVDMDVLSMGMSHDYKIAIEEGATIVRVGTSIFGKRDYSINK</sequence>
<dbReference type="InterPro" id="IPR001608">
    <property type="entry name" value="Ala_racemase_N"/>
</dbReference>
<evidence type="ECO:0000313" key="5">
    <source>
        <dbReference type="EMBL" id="MBP1854769.1"/>
    </source>
</evidence>
<proteinExistence type="inferred from homology"/>
<protein>
    <recommendedName>
        <fullName evidence="2">Pyridoxal phosphate homeostasis protein</fullName>
        <shortName evidence="2">PLP homeostasis protein</shortName>
    </recommendedName>
</protein>
<dbReference type="PANTHER" id="PTHR10146:SF14">
    <property type="entry name" value="PYRIDOXAL PHOSPHATE HOMEOSTASIS PROTEIN"/>
    <property type="match status" value="1"/>
</dbReference>
<dbReference type="SUPFAM" id="SSF51419">
    <property type="entry name" value="PLP-binding barrel"/>
    <property type="match status" value="1"/>
</dbReference>
<dbReference type="CDD" id="cd00635">
    <property type="entry name" value="PLPDE_III_YBL036c_like"/>
    <property type="match status" value="1"/>
</dbReference>
<evidence type="ECO:0000256" key="1">
    <source>
        <dbReference type="ARBA" id="ARBA00022898"/>
    </source>
</evidence>